<dbReference type="STRING" id="1849047.A0A3D8QK59"/>
<feature type="domain" description="Heterokaryon incompatibility" evidence="1">
    <location>
        <begin position="22"/>
        <end position="128"/>
    </location>
</feature>
<proteinExistence type="predicted"/>
<accession>A0A3D8QK59</accession>
<dbReference type="PANTHER" id="PTHR10622">
    <property type="entry name" value="HET DOMAIN-CONTAINING PROTEIN"/>
    <property type="match status" value="1"/>
</dbReference>
<gene>
    <name evidence="2" type="ORF">BP6252_11625</name>
</gene>
<comment type="caution">
    <text evidence="2">The sequence shown here is derived from an EMBL/GenBank/DDBJ whole genome shotgun (WGS) entry which is preliminary data.</text>
</comment>
<dbReference type="Pfam" id="PF06985">
    <property type="entry name" value="HET"/>
    <property type="match status" value="1"/>
</dbReference>
<evidence type="ECO:0000313" key="3">
    <source>
        <dbReference type="Proteomes" id="UP000256645"/>
    </source>
</evidence>
<protein>
    <recommendedName>
        <fullName evidence="1">Heterokaryon incompatibility domain-containing protein</fullName>
    </recommendedName>
</protein>
<keyword evidence="3" id="KW-1185">Reference proteome</keyword>
<name>A0A3D8QK59_9HELO</name>
<reference evidence="2 3" key="1">
    <citation type="journal article" date="2018" name="IMA Fungus">
        <title>IMA Genome-F 9: Draft genome sequence of Annulohypoxylon stygium, Aspergillus mulundensis, Berkeleyomyces basicola (syn. Thielaviopsis basicola), Ceratocystis smalleyi, two Cercospora beticola strains, Coleophoma cylindrospora, Fusarium fracticaudum, Phialophora cf. hyalina, and Morchella septimelata.</title>
        <authorList>
            <person name="Wingfield B.D."/>
            <person name="Bills G.F."/>
            <person name="Dong Y."/>
            <person name="Huang W."/>
            <person name="Nel W.J."/>
            <person name="Swalarsk-Parry B.S."/>
            <person name="Vaghefi N."/>
            <person name="Wilken P.M."/>
            <person name="An Z."/>
            <person name="de Beer Z.W."/>
            <person name="De Vos L."/>
            <person name="Chen L."/>
            <person name="Duong T.A."/>
            <person name="Gao Y."/>
            <person name="Hammerbacher A."/>
            <person name="Kikkert J.R."/>
            <person name="Li Y."/>
            <person name="Li H."/>
            <person name="Li K."/>
            <person name="Li Q."/>
            <person name="Liu X."/>
            <person name="Ma X."/>
            <person name="Naidoo K."/>
            <person name="Pethybridge S.J."/>
            <person name="Sun J."/>
            <person name="Steenkamp E.T."/>
            <person name="van der Nest M.A."/>
            <person name="van Wyk S."/>
            <person name="Wingfield M.J."/>
            <person name="Xiong C."/>
            <person name="Yue Q."/>
            <person name="Zhang X."/>
        </authorList>
    </citation>
    <scope>NUCLEOTIDE SEQUENCE [LARGE SCALE GENOMIC DNA]</scope>
    <source>
        <strain evidence="2 3">BP6252</strain>
    </source>
</reference>
<dbReference type="PANTHER" id="PTHR10622:SF10">
    <property type="entry name" value="HET DOMAIN-CONTAINING PROTEIN"/>
    <property type="match status" value="1"/>
</dbReference>
<evidence type="ECO:0000259" key="1">
    <source>
        <dbReference type="Pfam" id="PF06985"/>
    </source>
</evidence>
<dbReference type="AlphaFoldDB" id="A0A3D8QK59"/>
<dbReference type="EMBL" id="PDLM01000014">
    <property type="protein sequence ID" value="RDW62192.1"/>
    <property type="molecule type" value="Genomic_DNA"/>
</dbReference>
<organism evidence="2 3">
    <name type="scientific">Coleophoma cylindrospora</name>
    <dbReference type="NCBI Taxonomy" id="1849047"/>
    <lineage>
        <taxon>Eukaryota</taxon>
        <taxon>Fungi</taxon>
        <taxon>Dikarya</taxon>
        <taxon>Ascomycota</taxon>
        <taxon>Pezizomycotina</taxon>
        <taxon>Leotiomycetes</taxon>
        <taxon>Helotiales</taxon>
        <taxon>Dermateaceae</taxon>
        <taxon>Coleophoma</taxon>
    </lineage>
</organism>
<evidence type="ECO:0000313" key="2">
    <source>
        <dbReference type="EMBL" id="RDW62192.1"/>
    </source>
</evidence>
<dbReference type="OrthoDB" id="194358at2759"/>
<dbReference type="Proteomes" id="UP000256645">
    <property type="component" value="Unassembled WGS sequence"/>
</dbReference>
<dbReference type="InterPro" id="IPR010730">
    <property type="entry name" value="HET"/>
</dbReference>
<sequence length="555" mass="63326">MRLLHVETLQFGVYLGEDIPPYAILSHTWGDQEVSFQEICELQEWKAIPSHCRPRNPKVGVIRAKPGYRKIVEFIREVSLYEEVRYVWIDTCCIDKSSSAELQEAINSMFRWYAQADVCYAYLSDVSLHNDGKLDSSSFRVSRWFTRGWTLQELLAPKEVSFFDRKWNHLLARNTDADTDGLIESITGIDQKFLRGDRVELIFEASIATRMSWAAHRKTTREEDMAYALLGIFDISMPMLYGEGKRAFGRLQEEIMKVSDDPSLLAWGFTDSMDPALTFRGDDGRILAQSPELFRYCGKLRPWERSQQLPSSFAITQKGFELRLAIKLDPSHSALCYGIINCGLDSEDNDDSNGSIPQHQQVREYLAIPFISTSAWKNQLIVGEFARADWLVPQLVSKAFTHGATIQTIWIPRNQEIGPKLHMSLITAGDTLHPLLRAGYSIAGVYPPEPYLDGTIKYLSPLLQHKSGRDVCVKIYHLRRRGQEYLLIYDYELRWSEGVFMPYTDPNGPCSVYNMTGLFTLEFALAVATDKDLRNRLGTAILEVDRGTVNPNAPF</sequence>